<dbReference type="RefSeq" id="XP_037154234.1">
    <property type="nucleotide sequence ID" value="XM_037300386.1"/>
</dbReference>
<gene>
    <name evidence="1" type="ORF">HO133_009525</name>
</gene>
<reference evidence="1 2" key="1">
    <citation type="journal article" date="2020" name="Genomics">
        <title>Complete, high-quality genomes from long-read metagenomic sequencing of two wolf lichen thalli reveals enigmatic genome architecture.</title>
        <authorList>
            <person name="McKenzie S.K."/>
            <person name="Walston R.F."/>
            <person name="Allen J.L."/>
        </authorList>
    </citation>
    <scope>NUCLEOTIDE SEQUENCE [LARGE SCALE GENOMIC DNA]</scope>
    <source>
        <strain evidence="1">WasteWater1</strain>
    </source>
</reference>
<dbReference type="EMBL" id="JACCJB010000007">
    <property type="protein sequence ID" value="KAF6225525.1"/>
    <property type="molecule type" value="Genomic_DNA"/>
</dbReference>
<dbReference type="AlphaFoldDB" id="A0A8H6CKW6"/>
<dbReference type="Proteomes" id="UP000593566">
    <property type="component" value="Unassembled WGS sequence"/>
</dbReference>
<keyword evidence="2" id="KW-1185">Reference proteome</keyword>
<accession>A0A8H6CKW6</accession>
<evidence type="ECO:0000313" key="2">
    <source>
        <dbReference type="Proteomes" id="UP000593566"/>
    </source>
</evidence>
<evidence type="ECO:0000313" key="1">
    <source>
        <dbReference type="EMBL" id="KAF6225525.1"/>
    </source>
</evidence>
<organism evidence="1 2">
    <name type="scientific">Letharia lupina</name>
    <dbReference type="NCBI Taxonomy" id="560253"/>
    <lineage>
        <taxon>Eukaryota</taxon>
        <taxon>Fungi</taxon>
        <taxon>Dikarya</taxon>
        <taxon>Ascomycota</taxon>
        <taxon>Pezizomycotina</taxon>
        <taxon>Lecanoromycetes</taxon>
        <taxon>OSLEUM clade</taxon>
        <taxon>Lecanoromycetidae</taxon>
        <taxon>Lecanorales</taxon>
        <taxon>Lecanorineae</taxon>
        <taxon>Parmeliaceae</taxon>
        <taxon>Letharia</taxon>
    </lineage>
</organism>
<dbReference type="GeneID" id="59337920"/>
<protein>
    <submittedName>
        <fullName evidence="1">Uncharacterized protein</fullName>
    </submittedName>
</protein>
<sequence>MSGTSAQQASDLASLVSTFNALPRNQLSPSASVPNHWHVSLRQVPLQPPGQVLFLISPAARYVHVEGPLPPSYTSATTEVKATIWCMLLLKAFNQGLGATEEHKRAGAIVGRPWSWVCNDAEMAGAVGEMLRSIGVLAPEGVGLAGDEENGIADEEWSRFFGELHNTIRMGD</sequence>
<proteinExistence type="predicted"/>
<name>A0A8H6CKW6_9LECA</name>
<comment type="caution">
    <text evidence="1">The sequence shown here is derived from an EMBL/GenBank/DDBJ whole genome shotgun (WGS) entry which is preliminary data.</text>
</comment>